<gene>
    <name evidence="1" type="ORF">FNH06_17860</name>
</gene>
<comment type="caution">
    <text evidence="1">The sequence shown here is derived from an EMBL/GenBank/DDBJ whole genome shotgun (WGS) entry which is preliminary data.</text>
</comment>
<protein>
    <submittedName>
        <fullName evidence="1">Uncharacterized protein</fullName>
    </submittedName>
</protein>
<dbReference type="AlphaFoldDB" id="A0A558AAG2"/>
<name>A0A558AAG2_9PSEU</name>
<dbReference type="Proteomes" id="UP000318578">
    <property type="component" value="Unassembled WGS sequence"/>
</dbReference>
<sequence>MLSKYGGRGEVEPAVQSRALGAEVRGCAPVRTCSTRSPTEAPVIRSAAPIQLSMTASEASQ</sequence>
<evidence type="ECO:0000313" key="1">
    <source>
        <dbReference type="EMBL" id="TVT21259.1"/>
    </source>
</evidence>
<dbReference type="EMBL" id="VJZA01000028">
    <property type="protein sequence ID" value="TVT21259.1"/>
    <property type="molecule type" value="Genomic_DNA"/>
</dbReference>
<evidence type="ECO:0000313" key="2">
    <source>
        <dbReference type="Proteomes" id="UP000318578"/>
    </source>
</evidence>
<proteinExistence type="predicted"/>
<keyword evidence="2" id="KW-1185">Reference proteome</keyword>
<reference evidence="1 2" key="1">
    <citation type="submission" date="2019-07" db="EMBL/GenBank/DDBJ databases">
        <title>New species of Amycolatopsis and Streptomyces.</title>
        <authorList>
            <person name="Duangmal K."/>
            <person name="Teo W.F.A."/>
            <person name="Lipun K."/>
        </authorList>
    </citation>
    <scope>NUCLEOTIDE SEQUENCE [LARGE SCALE GENOMIC DNA]</scope>
    <source>
        <strain evidence="1 2">JCM 30562</strain>
    </source>
</reference>
<organism evidence="1 2">
    <name type="scientific">Amycolatopsis acidiphila</name>
    <dbReference type="NCBI Taxonomy" id="715473"/>
    <lineage>
        <taxon>Bacteria</taxon>
        <taxon>Bacillati</taxon>
        <taxon>Actinomycetota</taxon>
        <taxon>Actinomycetes</taxon>
        <taxon>Pseudonocardiales</taxon>
        <taxon>Pseudonocardiaceae</taxon>
        <taxon>Amycolatopsis</taxon>
    </lineage>
</organism>
<accession>A0A558AAG2</accession>